<evidence type="ECO:0000256" key="1">
    <source>
        <dbReference type="ARBA" id="ARBA00012528"/>
    </source>
</evidence>
<evidence type="ECO:0000256" key="3">
    <source>
        <dbReference type="SAM" id="Coils"/>
    </source>
</evidence>
<dbReference type="SUPFAM" id="SSF55073">
    <property type="entry name" value="Nucleotide cyclase"/>
    <property type="match status" value="1"/>
</dbReference>
<dbReference type="PANTHER" id="PTHR45138:SF9">
    <property type="entry name" value="DIGUANYLATE CYCLASE DGCM-RELATED"/>
    <property type="match status" value="1"/>
</dbReference>
<dbReference type="SMART" id="SM00267">
    <property type="entry name" value="GGDEF"/>
    <property type="match status" value="1"/>
</dbReference>
<dbReference type="Gene3D" id="3.30.70.270">
    <property type="match status" value="1"/>
</dbReference>
<name>A0ABN6WVH1_9BACT</name>
<dbReference type="PROSITE" id="PS50887">
    <property type="entry name" value="GGDEF"/>
    <property type="match status" value="1"/>
</dbReference>
<dbReference type="InterPro" id="IPR029787">
    <property type="entry name" value="Nucleotide_cyclase"/>
</dbReference>
<evidence type="ECO:0000256" key="2">
    <source>
        <dbReference type="ARBA" id="ARBA00034247"/>
    </source>
</evidence>
<dbReference type="InterPro" id="IPR050469">
    <property type="entry name" value="Diguanylate_Cyclase"/>
</dbReference>
<dbReference type="PANTHER" id="PTHR45138">
    <property type="entry name" value="REGULATORY COMPONENTS OF SENSORY TRANSDUCTION SYSTEM"/>
    <property type="match status" value="1"/>
</dbReference>
<dbReference type="NCBIfam" id="TIGR00254">
    <property type="entry name" value="GGDEF"/>
    <property type="match status" value="1"/>
</dbReference>
<dbReference type="InterPro" id="IPR000160">
    <property type="entry name" value="GGDEF_dom"/>
</dbReference>
<reference evidence="5 6" key="1">
    <citation type="submission" date="2023-03" db="EMBL/GenBank/DDBJ databases">
        <title>Description of Hydrogenimonas sp. ISO32.</title>
        <authorList>
            <person name="Mino S."/>
            <person name="Fukazawa S."/>
            <person name="Sawabe T."/>
        </authorList>
    </citation>
    <scope>NUCLEOTIDE SEQUENCE [LARGE SCALE GENOMIC DNA]</scope>
    <source>
        <strain evidence="5 6">ISO32</strain>
    </source>
</reference>
<gene>
    <name evidence="5" type="ORF">HCR_05990</name>
</gene>
<sequence length="311" mass="35807">MPSIENITDVVKKSYEEIEKSIAEKKRSGANTTDVVYDIVDIFFRHLKQSGFSMDLDAYLEKEMEKKSKKCIDLAQKSIHSFKESNNNLQEITEAHTIEIERIVDESNEIDVGTFKKRFDSFQHDLLEELSRANAVIKSLENEIEDLQRQSNIDPLTKLNNRKALEIDGKELLKHSSERNLNIVALMIDADDFKKVNDTFGHIAGDKVLILLSKLFKSSIRESDKAYRYGGEEFLILFNRATKEEAKKIAERIMKAVRTNKLIYKNQIIKITLSMGMTEHQRGDTLESMIERADAAVYQAKQEGKDRLVVR</sequence>
<evidence type="ECO:0000259" key="4">
    <source>
        <dbReference type="PROSITE" id="PS50887"/>
    </source>
</evidence>
<organism evidence="5 6">
    <name type="scientific">Hydrogenimonas cancrithermarum</name>
    <dbReference type="NCBI Taxonomy" id="2993563"/>
    <lineage>
        <taxon>Bacteria</taxon>
        <taxon>Pseudomonadati</taxon>
        <taxon>Campylobacterota</taxon>
        <taxon>Epsilonproteobacteria</taxon>
        <taxon>Campylobacterales</taxon>
        <taxon>Hydrogenimonadaceae</taxon>
        <taxon>Hydrogenimonas</taxon>
    </lineage>
</organism>
<evidence type="ECO:0000313" key="6">
    <source>
        <dbReference type="Proteomes" id="UP001321445"/>
    </source>
</evidence>
<dbReference type="RefSeq" id="WP_286337488.1">
    <property type="nucleotide sequence ID" value="NZ_AP027370.1"/>
</dbReference>
<evidence type="ECO:0000313" key="5">
    <source>
        <dbReference type="EMBL" id="BDY12287.1"/>
    </source>
</evidence>
<feature type="domain" description="GGDEF" evidence="4">
    <location>
        <begin position="181"/>
        <end position="311"/>
    </location>
</feature>
<dbReference type="InterPro" id="IPR043128">
    <property type="entry name" value="Rev_trsase/Diguanyl_cyclase"/>
</dbReference>
<dbReference type="Proteomes" id="UP001321445">
    <property type="component" value="Chromosome"/>
</dbReference>
<dbReference type="CDD" id="cd01949">
    <property type="entry name" value="GGDEF"/>
    <property type="match status" value="1"/>
</dbReference>
<proteinExistence type="predicted"/>
<protein>
    <recommendedName>
        <fullName evidence="1">diguanylate cyclase</fullName>
        <ecNumber evidence="1">2.7.7.65</ecNumber>
    </recommendedName>
</protein>
<feature type="coiled-coil region" evidence="3">
    <location>
        <begin position="123"/>
        <end position="150"/>
    </location>
</feature>
<keyword evidence="3" id="KW-0175">Coiled coil</keyword>
<dbReference type="EC" id="2.7.7.65" evidence="1"/>
<accession>A0ABN6WVH1</accession>
<keyword evidence="6" id="KW-1185">Reference proteome</keyword>
<dbReference type="EMBL" id="AP027370">
    <property type="protein sequence ID" value="BDY12287.1"/>
    <property type="molecule type" value="Genomic_DNA"/>
</dbReference>
<comment type="catalytic activity">
    <reaction evidence="2">
        <text>2 GTP = 3',3'-c-di-GMP + 2 diphosphate</text>
        <dbReference type="Rhea" id="RHEA:24898"/>
        <dbReference type="ChEBI" id="CHEBI:33019"/>
        <dbReference type="ChEBI" id="CHEBI:37565"/>
        <dbReference type="ChEBI" id="CHEBI:58805"/>
        <dbReference type="EC" id="2.7.7.65"/>
    </reaction>
</comment>
<dbReference type="Pfam" id="PF00990">
    <property type="entry name" value="GGDEF"/>
    <property type="match status" value="1"/>
</dbReference>